<keyword evidence="5" id="KW-1185">Reference proteome</keyword>
<gene>
    <name evidence="4" type="ORF">RHODO2019_06835</name>
</gene>
<dbReference type="PANTHER" id="PTHR43056:SF10">
    <property type="entry name" value="COCE_NOND FAMILY, PUTATIVE (AFU_ORTHOLOGUE AFUA_7G00600)-RELATED"/>
    <property type="match status" value="1"/>
</dbReference>
<feature type="domain" description="Xaa-Pro dipeptidyl-peptidase C-terminal" evidence="3">
    <location>
        <begin position="304"/>
        <end position="542"/>
    </location>
</feature>
<dbReference type="RefSeq" id="WP_265384227.1">
    <property type="nucleotide sequence ID" value="NZ_CP110615.1"/>
</dbReference>
<accession>A0ABY6P4W8</accession>
<dbReference type="InterPro" id="IPR013736">
    <property type="entry name" value="Xaa-Pro_dipept_C"/>
</dbReference>
<dbReference type="InterPro" id="IPR000383">
    <property type="entry name" value="Xaa-Pro-like_dom"/>
</dbReference>
<dbReference type="SMART" id="SM00939">
    <property type="entry name" value="PepX_C"/>
    <property type="match status" value="1"/>
</dbReference>
<dbReference type="InterPro" id="IPR008979">
    <property type="entry name" value="Galactose-bd-like_sf"/>
</dbReference>
<dbReference type="NCBIfam" id="TIGR00976">
    <property type="entry name" value="CocE_NonD"/>
    <property type="match status" value="1"/>
</dbReference>
<proteinExistence type="predicted"/>
<evidence type="ECO:0000256" key="1">
    <source>
        <dbReference type="ARBA" id="ARBA00022801"/>
    </source>
</evidence>
<dbReference type="Gene3D" id="1.10.3020.10">
    <property type="entry name" value="alpha-amino acid ester hydrolase ( Helical cap domain)"/>
    <property type="match status" value="1"/>
</dbReference>
<protein>
    <submittedName>
        <fullName evidence="4">CocE/NonD family hydrolase</fullName>
    </submittedName>
</protein>
<evidence type="ECO:0000313" key="4">
    <source>
        <dbReference type="EMBL" id="UZJ26123.1"/>
    </source>
</evidence>
<dbReference type="Pfam" id="PF02129">
    <property type="entry name" value="Peptidase_S15"/>
    <property type="match status" value="1"/>
</dbReference>
<feature type="region of interest" description="Disordered" evidence="2">
    <location>
        <begin position="332"/>
        <end position="352"/>
    </location>
</feature>
<dbReference type="SUPFAM" id="SSF49785">
    <property type="entry name" value="Galactose-binding domain-like"/>
    <property type="match status" value="1"/>
</dbReference>
<dbReference type="Gene3D" id="3.40.50.1820">
    <property type="entry name" value="alpha/beta hydrolase"/>
    <property type="match status" value="1"/>
</dbReference>
<organism evidence="4 5">
    <name type="scientific">Rhodococcus antarcticus</name>
    <dbReference type="NCBI Taxonomy" id="2987751"/>
    <lineage>
        <taxon>Bacteria</taxon>
        <taxon>Bacillati</taxon>
        <taxon>Actinomycetota</taxon>
        <taxon>Actinomycetes</taxon>
        <taxon>Mycobacteriales</taxon>
        <taxon>Nocardiaceae</taxon>
        <taxon>Rhodococcus</taxon>
    </lineage>
</organism>
<dbReference type="InterPro" id="IPR029058">
    <property type="entry name" value="AB_hydrolase_fold"/>
</dbReference>
<dbReference type="Pfam" id="PF08530">
    <property type="entry name" value="PepX_C"/>
    <property type="match status" value="1"/>
</dbReference>
<dbReference type="EMBL" id="CP110615">
    <property type="protein sequence ID" value="UZJ26123.1"/>
    <property type="molecule type" value="Genomic_DNA"/>
</dbReference>
<dbReference type="InterPro" id="IPR005674">
    <property type="entry name" value="CocE/Ser_esterase"/>
</dbReference>
<dbReference type="Proteomes" id="UP001164965">
    <property type="component" value="Chromosome"/>
</dbReference>
<name>A0ABY6P4W8_9NOCA</name>
<feature type="compositionally biased region" description="Polar residues" evidence="2">
    <location>
        <begin position="333"/>
        <end position="349"/>
    </location>
</feature>
<evidence type="ECO:0000259" key="3">
    <source>
        <dbReference type="SMART" id="SM00939"/>
    </source>
</evidence>
<keyword evidence="1 4" id="KW-0378">Hydrolase</keyword>
<reference evidence="4" key="1">
    <citation type="submission" date="2022-10" db="EMBL/GenBank/DDBJ databases">
        <title>Rhodococcus sp.75.</title>
        <authorList>
            <person name="Sun M."/>
        </authorList>
    </citation>
    <scope>NUCLEOTIDE SEQUENCE</scope>
    <source>
        <strain evidence="4">75</strain>
    </source>
</reference>
<dbReference type="PANTHER" id="PTHR43056">
    <property type="entry name" value="PEPTIDASE S9 PROLYL OLIGOPEPTIDASE"/>
    <property type="match status" value="1"/>
</dbReference>
<dbReference type="Gene3D" id="2.60.120.260">
    <property type="entry name" value="Galactose-binding domain-like"/>
    <property type="match status" value="1"/>
</dbReference>
<dbReference type="GO" id="GO:0016787">
    <property type="term" value="F:hydrolase activity"/>
    <property type="evidence" value="ECO:0007669"/>
    <property type="project" value="UniProtKB-KW"/>
</dbReference>
<dbReference type="InterPro" id="IPR050585">
    <property type="entry name" value="Xaa-Pro_dipeptidyl-ppase/CocE"/>
</dbReference>
<evidence type="ECO:0000256" key="2">
    <source>
        <dbReference type="SAM" id="MobiDB-lite"/>
    </source>
</evidence>
<evidence type="ECO:0000313" key="5">
    <source>
        <dbReference type="Proteomes" id="UP001164965"/>
    </source>
</evidence>
<dbReference type="SUPFAM" id="SSF53474">
    <property type="entry name" value="alpha/beta-Hydrolases"/>
    <property type="match status" value="1"/>
</dbReference>
<sequence>MDGVVEVSVPMRDGAVLHADLYLPPGRGPHPTLVHRTAYGTRTTAMVVHLVADPAVLAAAGYAVLVQDVRGRFASEGEWEPFVHEAADGYDTVEWAAAQPWSSGRVAVYGSSYMGIATYQVLAAAPPHLAAAAVWVAGSDPDNGLLRTGGALELGFLTGWNLANARDTVRREGVDVGTRTALLDAVDAEPWSVVRSVPLLDHPALALSPALRAQVHHEAGDPLWRSVAVTAEQVGVPLLQVVGLRDWMAPSMLTLFRALQEPSGPHRLVAGPWTHHSAYAGPTGERDLTGPAPGGPAAHTPTLLAFLDQHLRDGVPDDDPVVRYYSTGDDTWRASSSWPPEGTTTSTWFTGPDGALRVAEPGAGVDELVHDPRDPVPTVGGSCCHLALGPSGIVDHAEVARRPDVLTWTGPPLVAPLRLAGEVSLELVLTTTAADADVVVFLVDVHPDGYAEPVTDGVLRTRYRLGGTRHWLVPGEATPLVVRLADTAHTLAAGHRLRLELAGSSFPRFAPNPGTRVLPELATPADLTTAVHHVDHGARVVLRTCA</sequence>